<comment type="caution">
    <text evidence="3">The sequence shown here is derived from an EMBL/GenBank/DDBJ whole genome shotgun (WGS) entry which is preliminary data.</text>
</comment>
<feature type="compositionally biased region" description="Low complexity" evidence="1">
    <location>
        <begin position="575"/>
        <end position="592"/>
    </location>
</feature>
<feature type="region of interest" description="Disordered" evidence="1">
    <location>
        <begin position="752"/>
        <end position="774"/>
    </location>
</feature>
<keyword evidence="2" id="KW-1133">Transmembrane helix</keyword>
<keyword evidence="2" id="KW-0472">Membrane</keyword>
<proteinExistence type="predicted"/>
<evidence type="ECO:0000313" key="3">
    <source>
        <dbReference type="EMBL" id="MDH2394120.1"/>
    </source>
</evidence>
<organism evidence="3 4">
    <name type="scientific">Streptomyces chengmaiensis</name>
    <dbReference type="NCBI Taxonomy" id="3040919"/>
    <lineage>
        <taxon>Bacteria</taxon>
        <taxon>Bacillati</taxon>
        <taxon>Actinomycetota</taxon>
        <taxon>Actinomycetes</taxon>
        <taxon>Kitasatosporales</taxon>
        <taxon>Streptomycetaceae</taxon>
        <taxon>Streptomyces</taxon>
    </lineage>
</organism>
<dbReference type="EMBL" id="JARWBG010000113">
    <property type="protein sequence ID" value="MDH2394120.1"/>
    <property type="molecule type" value="Genomic_DNA"/>
</dbReference>
<evidence type="ECO:0000256" key="1">
    <source>
        <dbReference type="SAM" id="MobiDB-lite"/>
    </source>
</evidence>
<feature type="region of interest" description="Disordered" evidence="1">
    <location>
        <begin position="558"/>
        <end position="654"/>
    </location>
</feature>
<keyword evidence="2" id="KW-0812">Transmembrane</keyword>
<name>A0ABT6I056_9ACTN</name>
<reference evidence="3 4" key="1">
    <citation type="submission" date="2023-04" db="EMBL/GenBank/DDBJ databases">
        <title>Streptomyces chengmaiensis sp. nov. isolated from the stem of mangrove plant in Hainan.</title>
        <authorList>
            <person name="Huang X."/>
            <person name="Zhou S."/>
            <person name="Chu X."/>
            <person name="Xie Y."/>
            <person name="Lin Y."/>
        </authorList>
    </citation>
    <scope>NUCLEOTIDE SEQUENCE [LARGE SCALE GENOMIC DNA]</scope>
    <source>
        <strain evidence="3 4">HNM0663</strain>
    </source>
</reference>
<accession>A0ABT6I056</accession>
<protein>
    <submittedName>
        <fullName evidence="3">Uncharacterized protein</fullName>
    </submittedName>
</protein>
<feature type="compositionally biased region" description="Basic and acidic residues" evidence="1">
    <location>
        <begin position="630"/>
        <end position="645"/>
    </location>
</feature>
<feature type="transmembrane region" description="Helical" evidence="2">
    <location>
        <begin position="411"/>
        <end position="428"/>
    </location>
</feature>
<feature type="transmembrane region" description="Helical" evidence="2">
    <location>
        <begin position="473"/>
        <end position="492"/>
    </location>
</feature>
<evidence type="ECO:0000256" key="2">
    <source>
        <dbReference type="SAM" id="Phobius"/>
    </source>
</evidence>
<keyword evidence="4" id="KW-1185">Reference proteome</keyword>
<feature type="transmembrane region" description="Helical" evidence="2">
    <location>
        <begin position="449"/>
        <end position="467"/>
    </location>
</feature>
<gene>
    <name evidence="3" type="ORF">QCN29_36415</name>
</gene>
<sequence>MTPQHRRQAPSHAVCIDLRASAQPYAGKDALHSVVAEALETPYHGGERRFLVIDDASALVSHQLLYEQLYSYGPATLICLAVGAGDERTLRRPLTLRPPAAGVLWLLDASGGAAGPAAAGRRRAGLEEALRPLTELLADPMVFDSVLHGVGEVVHGVAVPAVRVLEHDLTDDARTRSWRQALDSLIGQDGPAPPLGDSVPAELALLLGDSVPRSLEGRAWLQPGGRAEALHRECGAALRSAADGHERIRRWTGLFATRAGEADLPGRLERLSTALAGYQEVIAGALADGGGVRLTAEQRGRLAERGVALPEIPEVSRGSVGPGLRGFTENLLARRLPLRAVAARLAALSGRSAPAGSAARLARLDEICDRDYLLHLTRPEPFTAGGSRRVVAAVAFTLAFLAGLWPGLGWLLGPLGAVCGAGLAALMLRRRPNRSPDGRLDGGGSTGSAPRLLGGLAGGLGGALTGQLAAPPLWAAAAALALSLLLTAALALRSWTAAVDAWWQAMEPEHSEQIVAEVDQLLIETAVHDWLLADARYHCSDGARTVSLLLRGLADAAERHAPDGPPPGTRGRGGMPAAASGAAAHGSPPAGHTRSEEAKSASDAWGWDTWGDSPADDGWLDALSAPPGEPPREPAERPRRAEPAPHAEPAGQTGQTAHLGFESLHDRRAPAPQRHADGHREPAAHPAWLERELGDGGPLLVDTLVADLMDAVVRIVTPCWAAVEQDPAGAARIRLEGPMAEALDEVHGRLLRDGAASPPPFAHRPEQRPGAPELLGVPADRLTWLLGADGVAEQAVPLCGAEHRRMLSKDPAAVRQVRFVPEAMRRGADHDETPDHWRTAPEDVVWTAAGRHAGLLRLVPLRTETVRTVRGEEGSAP</sequence>
<dbReference type="Proteomes" id="UP001223144">
    <property type="component" value="Unassembled WGS sequence"/>
</dbReference>
<dbReference type="RefSeq" id="WP_279933541.1">
    <property type="nucleotide sequence ID" value="NZ_JARWBG010000113.1"/>
</dbReference>
<evidence type="ECO:0000313" key="4">
    <source>
        <dbReference type="Proteomes" id="UP001223144"/>
    </source>
</evidence>